<name>A0A5M3MYS8_CONPW</name>
<dbReference type="Proteomes" id="UP000053558">
    <property type="component" value="Unassembled WGS sequence"/>
</dbReference>
<evidence type="ECO:0000256" key="10">
    <source>
        <dbReference type="RuleBase" id="RU000461"/>
    </source>
</evidence>
<protein>
    <submittedName>
        <fullName evidence="11">Cytochrome P450</fullName>
    </submittedName>
</protein>
<evidence type="ECO:0000256" key="6">
    <source>
        <dbReference type="ARBA" id="ARBA00023002"/>
    </source>
</evidence>
<evidence type="ECO:0000256" key="9">
    <source>
        <dbReference type="PIRSR" id="PIRSR602401-1"/>
    </source>
</evidence>
<comment type="caution">
    <text evidence="11">The sequence shown here is derived from an EMBL/GenBank/DDBJ whole genome shotgun (WGS) entry which is preliminary data.</text>
</comment>
<dbReference type="PANTHER" id="PTHR46300">
    <property type="entry name" value="P450, PUTATIVE (EUROFUNG)-RELATED-RELATED"/>
    <property type="match status" value="1"/>
</dbReference>
<dbReference type="PROSITE" id="PS00086">
    <property type="entry name" value="CYTOCHROME_P450"/>
    <property type="match status" value="1"/>
</dbReference>
<evidence type="ECO:0000256" key="2">
    <source>
        <dbReference type="ARBA" id="ARBA00005179"/>
    </source>
</evidence>
<dbReference type="InterPro" id="IPR017972">
    <property type="entry name" value="Cyt_P450_CS"/>
</dbReference>
<dbReference type="GO" id="GO:0020037">
    <property type="term" value="F:heme binding"/>
    <property type="evidence" value="ECO:0007669"/>
    <property type="project" value="InterPro"/>
</dbReference>
<comment type="cofactor">
    <cofactor evidence="1 9">
        <name>heme</name>
        <dbReference type="ChEBI" id="CHEBI:30413"/>
    </cofactor>
</comment>
<evidence type="ECO:0000256" key="8">
    <source>
        <dbReference type="ARBA" id="ARBA00023033"/>
    </source>
</evidence>
<keyword evidence="5 9" id="KW-0479">Metal-binding</keyword>
<keyword evidence="7 9" id="KW-0408">Iron</keyword>
<reference evidence="12" key="1">
    <citation type="journal article" date="2012" name="Science">
        <title>The Paleozoic origin of enzymatic lignin decomposition reconstructed from 31 fungal genomes.</title>
        <authorList>
            <person name="Floudas D."/>
            <person name="Binder M."/>
            <person name="Riley R."/>
            <person name="Barry K."/>
            <person name="Blanchette R.A."/>
            <person name="Henrissat B."/>
            <person name="Martinez A.T."/>
            <person name="Otillar R."/>
            <person name="Spatafora J.W."/>
            <person name="Yadav J.S."/>
            <person name="Aerts A."/>
            <person name="Benoit I."/>
            <person name="Boyd A."/>
            <person name="Carlson A."/>
            <person name="Copeland A."/>
            <person name="Coutinho P.M."/>
            <person name="de Vries R.P."/>
            <person name="Ferreira P."/>
            <person name="Findley K."/>
            <person name="Foster B."/>
            <person name="Gaskell J."/>
            <person name="Glotzer D."/>
            <person name="Gorecki P."/>
            <person name="Heitman J."/>
            <person name="Hesse C."/>
            <person name="Hori C."/>
            <person name="Igarashi K."/>
            <person name="Jurgens J.A."/>
            <person name="Kallen N."/>
            <person name="Kersten P."/>
            <person name="Kohler A."/>
            <person name="Kuees U."/>
            <person name="Kumar T.K.A."/>
            <person name="Kuo A."/>
            <person name="LaButti K."/>
            <person name="Larrondo L.F."/>
            <person name="Lindquist E."/>
            <person name="Ling A."/>
            <person name="Lombard V."/>
            <person name="Lucas S."/>
            <person name="Lundell T."/>
            <person name="Martin R."/>
            <person name="McLaughlin D.J."/>
            <person name="Morgenstern I."/>
            <person name="Morin E."/>
            <person name="Murat C."/>
            <person name="Nagy L.G."/>
            <person name="Nolan M."/>
            <person name="Ohm R.A."/>
            <person name="Patyshakuliyeva A."/>
            <person name="Rokas A."/>
            <person name="Ruiz-Duenas F.J."/>
            <person name="Sabat G."/>
            <person name="Salamov A."/>
            <person name="Samejima M."/>
            <person name="Schmutz J."/>
            <person name="Slot J.C."/>
            <person name="St John F."/>
            <person name="Stenlid J."/>
            <person name="Sun H."/>
            <person name="Sun S."/>
            <person name="Syed K."/>
            <person name="Tsang A."/>
            <person name="Wiebenga A."/>
            <person name="Young D."/>
            <person name="Pisabarro A."/>
            <person name="Eastwood D.C."/>
            <person name="Martin F."/>
            <person name="Cullen D."/>
            <person name="Grigoriev I.V."/>
            <person name="Hibbett D.S."/>
        </authorList>
    </citation>
    <scope>NUCLEOTIDE SEQUENCE [LARGE SCALE GENOMIC DNA]</scope>
    <source>
        <strain evidence="12">RWD-64-598 SS2</strain>
    </source>
</reference>
<comment type="similarity">
    <text evidence="3 10">Belongs to the cytochrome P450 family.</text>
</comment>
<proteinExistence type="inferred from homology"/>
<evidence type="ECO:0000256" key="1">
    <source>
        <dbReference type="ARBA" id="ARBA00001971"/>
    </source>
</evidence>
<dbReference type="CDD" id="cd11065">
    <property type="entry name" value="CYP64-like"/>
    <property type="match status" value="1"/>
</dbReference>
<sequence>MVNCTLMGRNTLIINDEKIAHALLDQRSHNYSEKHDVEPIAVLGLDFNTAFMPYTDNWRMHRRFYHQAMRADVVGKYEPVQLRAAHKLLGHLLAEPEHFEAHFQTHSAAIILAVVYGYDMMSRKDHLVHVIENATEAIVNNGSPLVMAIVATCPFLLKMPSWIPDRGFRKMVEFTRKSTQAAVELPYKWTQDQLAEGSAGASMIRDVFENSEEKGMSKEFEHNLKNASATAFSAGSDTSFSTLQVFLWLMVMYPDVQKRAQAEMDAVVGTDRLPDFSDRESLPYLEAILRETMRWCPVVTTSLPHGSIEDDTYEGYFIPAGTNVIANTRGILHDEARYPEPNVFRPERFLLPNGKPNDDTTYLLGFGYGRRICPGRHLADGSVWSAMACLIAMFNFAKAKNATGEEIEVHPTRWTGGITTRPVDFQCSISPRFPGASEKLARATDASA</sequence>
<dbReference type="RefSeq" id="XP_007766029.1">
    <property type="nucleotide sequence ID" value="XM_007767839.1"/>
</dbReference>
<comment type="pathway">
    <text evidence="2">Secondary metabolite biosynthesis.</text>
</comment>
<dbReference type="PRINTS" id="PR00463">
    <property type="entry name" value="EP450I"/>
</dbReference>
<dbReference type="AlphaFoldDB" id="A0A5M3MYS8"/>
<evidence type="ECO:0000256" key="7">
    <source>
        <dbReference type="ARBA" id="ARBA00023004"/>
    </source>
</evidence>
<dbReference type="InterPro" id="IPR001128">
    <property type="entry name" value="Cyt_P450"/>
</dbReference>
<dbReference type="EMBL" id="JH711575">
    <property type="protein sequence ID" value="EIW84290.1"/>
    <property type="molecule type" value="Genomic_DNA"/>
</dbReference>
<organism evidence="11 12">
    <name type="scientific">Coniophora puteana (strain RWD-64-598)</name>
    <name type="common">Brown rot fungus</name>
    <dbReference type="NCBI Taxonomy" id="741705"/>
    <lineage>
        <taxon>Eukaryota</taxon>
        <taxon>Fungi</taxon>
        <taxon>Dikarya</taxon>
        <taxon>Basidiomycota</taxon>
        <taxon>Agaricomycotina</taxon>
        <taxon>Agaricomycetes</taxon>
        <taxon>Agaricomycetidae</taxon>
        <taxon>Boletales</taxon>
        <taxon>Coniophorineae</taxon>
        <taxon>Coniophoraceae</taxon>
        <taxon>Coniophora</taxon>
    </lineage>
</organism>
<evidence type="ECO:0000313" key="11">
    <source>
        <dbReference type="EMBL" id="EIW84290.1"/>
    </source>
</evidence>
<dbReference type="PANTHER" id="PTHR46300:SF7">
    <property type="entry name" value="P450, PUTATIVE (EUROFUNG)-RELATED"/>
    <property type="match status" value="1"/>
</dbReference>
<dbReference type="PRINTS" id="PR00385">
    <property type="entry name" value="P450"/>
</dbReference>
<dbReference type="InterPro" id="IPR002401">
    <property type="entry name" value="Cyt_P450_E_grp-I"/>
</dbReference>
<evidence type="ECO:0000313" key="12">
    <source>
        <dbReference type="Proteomes" id="UP000053558"/>
    </source>
</evidence>
<keyword evidence="4 9" id="KW-0349">Heme</keyword>
<evidence type="ECO:0000256" key="3">
    <source>
        <dbReference type="ARBA" id="ARBA00010617"/>
    </source>
</evidence>
<keyword evidence="6 10" id="KW-0560">Oxidoreductase</keyword>
<dbReference type="Pfam" id="PF00067">
    <property type="entry name" value="p450"/>
    <property type="match status" value="1"/>
</dbReference>
<evidence type="ECO:0000256" key="4">
    <source>
        <dbReference type="ARBA" id="ARBA00022617"/>
    </source>
</evidence>
<dbReference type="GO" id="GO:0004497">
    <property type="term" value="F:monooxygenase activity"/>
    <property type="evidence" value="ECO:0007669"/>
    <property type="project" value="UniProtKB-KW"/>
</dbReference>
<dbReference type="KEGG" id="cput:CONPUDRAFT_120034"/>
<dbReference type="InterPro" id="IPR050364">
    <property type="entry name" value="Cytochrome_P450_fung"/>
</dbReference>
<dbReference type="GO" id="GO:0016705">
    <property type="term" value="F:oxidoreductase activity, acting on paired donors, with incorporation or reduction of molecular oxygen"/>
    <property type="evidence" value="ECO:0007669"/>
    <property type="project" value="InterPro"/>
</dbReference>
<dbReference type="InterPro" id="IPR036396">
    <property type="entry name" value="Cyt_P450_sf"/>
</dbReference>
<dbReference type="SUPFAM" id="SSF48264">
    <property type="entry name" value="Cytochrome P450"/>
    <property type="match status" value="1"/>
</dbReference>
<dbReference type="Gene3D" id="1.10.630.10">
    <property type="entry name" value="Cytochrome P450"/>
    <property type="match status" value="1"/>
</dbReference>
<accession>A0A5M3MYS8</accession>
<feature type="binding site" description="axial binding residue" evidence="9">
    <location>
        <position position="373"/>
    </location>
    <ligand>
        <name>heme</name>
        <dbReference type="ChEBI" id="CHEBI:30413"/>
    </ligand>
    <ligandPart>
        <name>Fe</name>
        <dbReference type="ChEBI" id="CHEBI:18248"/>
    </ligandPart>
</feature>
<evidence type="ECO:0000256" key="5">
    <source>
        <dbReference type="ARBA" id="ARBA00022723"/>
    </source>
</evidence>
<keyword evidence="8 10" id="KW-0503">Monooxygenase</keyword>
<dbReference type="GO" id="GO:0005506">
    <property type="term" value="F:iron ion binding"/>
    <property type="evidence" value="ECO:0007669"/>
    <property type="project" value="InterPro"/>
</dbReference>
<dbReference type="OrthoDB" id="2789670at2759"/>
<keyword evidence="12" id="KW-1185">Reference proteome</keyword>
<dbReference type="GeneID" id="19199519"/>
<gene>
    <name evidence="11" type="ORF">CONPUDRAFT_120034</name>
</gene>